<dbReference type="InterPro" id="IPR051044">
    <property type="entry name" value="MAG_DAG_Lipase"/>
</dbReference>
<dbReference type="Proteomes" id="UP000532440">
    <property type="component" value="Unassembled WGS sequence"/>
</dbReference>
<dbReference type="GO" id="GO:0016747">
    <property type="term" value="F:acyltransferase activity, transferring groups other than amino-acyl groups"/>
    <property type="evidence" value="ECO:0007669"/>
    <property type="project" value="InterPro"/>
</dbReference>
<dbReference type="InterPro" id="IPR029058">
    <property type="entry name" value="AB_hydrolase_fold"/>
</dbReference>
<feature type="region of interest" description="Disordered" evidence="1">
    <location>
        <begin position="147"/>
        <end position="174"/>
    </location>
</feature>
<evidence type="ECO:0000313" key="3">
    <source>
        <dbReference type="EMBL" id="MBB5270404.1"/>
    </source>
</evidence>
<dbReference type="InterPro" id="IPR022742">
    <property type="entry name" value="Hydrolase_4"/>
</dbReference>
<dbReference type="Gene3D" id="3.40.50.1820">
    <property type="entry name" value="alpha/beta hydrolase"/>
    <property type="match status" value="1"/>
</dbReference>
<dbReference type="PANTHER" id="PTHR11614">
    <property type="entry name" value="PHOSPHOLIPASE-RELATED"/>
    <property type="match status" value="1"/>
</dbReference>
<keyword evidence="3" id="KW-0378">Hydrolase</keyword>
<dbReference type="Pfam" id="PF13673">
    <property type="entry name" value="Acetyltransf_10"/>
    <property type="match status" value="1"/>
</dbReference>
<dbReference type="InterPro" id="IPR000182">
    <property type="entry name" value="GNAT_dom"/>
</dbReference>
<organism evidence="3 4">
    <name type="scientific">Quisquiliibacterium transsilvanicum</name>
    <dbReference type="NCBI Taxonomy" id="1549638"/>
    <lineage>
        <taxon>Bacteria</taxon>
        <taxon>Pseudomonadati</taxon>
        <taxon>Pseudomonadota</taxon>
        <taxon>Betaproteobacteria</taxon>
        <taxon>Burkholderiales</taxon>
        <taxon>Burkholderiaceae</taxon>
        <taxon>Quisquiliibacterium</taxon>
    </lineage>
</organism>
<proteinExistence type="predicted"/>
<keyword evidence="4" id="KW-1185">Reference proteome</keyword>
<accession>A0A7W8M7X5</accession>
<dbReference type="GO" id="GO:0016787">
    <property type="term" value="F:hydrolase activity"/>
    <property type="evidence" value="ECO:0007669"/>
    <property type="project" value="UniProtKB-KW"/>
</dbReference>
<keyword evidence="3" id="KW-0808">Transferase</keyword>
<dbReference type="RefSeq" id="WP_183963747.1">
    <property type="nucleotide sequence ID" value="NZ_BAABEW010000004.1"/>
</dbReference>
<gene>
    <name evidence="3" type="ORF">HNQ70_000388</name>
</gene>
<evidence type="ECO:0000313" key="4">
    <source>
        <dbReference type="Proteomes" id="UP000532440"/>
    </source>
</evidence>
<protein>
    <submittedName>
        <fullName evidence="3">Alpha-beta hydrolase superfamily lysophospholipase/predicted GNAT family N-acyltransferase</fullName>
    </submittedName>
</protein>
<dbReference type="PROSITE" id="PS51186">
    <property type="entry name" value="GNAT"/>
    <property type="match status" value="1"/>
</dbReference>
<keyword evidence="3" id="KW-0012">Acyltransferase</keyword>
<dbReference type="CDD" id="cd04301">
    <property type="entry name" value="NAT_SF"/>
    <property type="match status" value="1"/>
</dbReference>
<dbReference type="Pfam" id="PF12146">
    <property type="entry name" value="Hydrolase_4"/>
    <property type="match status" value="1"/>
</dbReference>
<feature type="domain" description="N-acetyltransferase" evidence="2">
    <location>
        <begin position="1"/>
        <end position="138"/>
    </location>
</feature>
<dbReference type="EMBL" id="JACHGB010000001">
    <property type="protein sequence ID" value="MBB5270404.1"/>
    <property type="molecule type" value="Genomic_DNA"/>
</dbReference>
<comment type="caution">
    <text evidence="3">The sequence shown here is derived from an EMBL/GenBank/DDBJ whole genome shotgun (WGS) entry which is preliminary data.</text>
</comment>
<evidence type="ECO:0000259" key="2">
    <source>
        <dbReference type="PROSITE" id="PS51186"/>
    </source>
</evidence>
<evidence type="ECO:0000256" key="1">
    <source>
        <dbReference type="SAM" id="MobiDB-lite"/>
    </source>
</evidence>
<name>A0A7W8M7X5_9BURK</name>
<dbReference type="SUPFAM" id="SSF53474">
    <property type="entry name" value="alpha/beta-Hydrolases"/>
    <property type="match status" value="1"/>
</dbReference>
<dbReference type="SUPFAM" id="SSF55729">
    <property type="entry name" value="Acyl-CoA N-acyltransferases (Nat)"/>
    <property type="match status" value="1"/>
</dbReference>
<sequence>MQVRTGDWATLGEPATRVRAEVFVREQGIPLERELDGQDPDCVHCVAWVDDAPVATGRLLADGHIGRMAVLAAHRGRGFGSLVLRGLLDAAASRGDAEVALAAQASAVGFYARHGFATEGRPFIEVGIEHHRMRRRLFAGAEGQAFGPAQDGAGLDADDAHDDDPGRVRAQANGLSAPRDRIEAMADGIGLHLCDWGEGRGRGVYLLHGLGEHVGRYDALARWFCARGWRVRGHDHAGHGRSGGRRGALRSERQLVEHARTLIEGFADTLGEPPLLLGHSMGGALAAQLVVCEGVPVRGLVLSSPALDTGIGAAQRALAALLYRLAPNLAIGNGLDPQALSHDAHVVRAYLEDPLVHDRISARLLRWLMSAGEGARRAAGSLAVPTLLQVAGADRLVNPEGSRAFARAAPEALLTMHWYEGLYHEIYNEQEADRRRVLTDLERWLGGLRSDALSPPS</sequence>
<dbReference type="InterPro" id="IPR016181">
    <property type="entry name" value="Acyl_CoA_acyltransferase"/>
</dbReference>
<dbReference type="AlphaFoldDB" id="A0A7W8M7X5"/>
<dbReference type="Gene3D" id="3.40.630.30">
    <property type="match status" value="1"/>
</dbReference>
<reference evidence="3 4" key="1">
    <citation type="submission" date="2020-08" db="EMBL/GenBank/DDBJ databases">
        <title>Genomic Encyclopedia of Type Strains, Phase IV (KMG-IV): sequencing the most valuable type-strain genomes for metagenomic binning, comparative biology and taxonomic classification.</title>
        <authorList>
            <person name="Goeker M."/>
        </authorList>
    </citation>
    <scope>NUCLEOTIDE SEQUENCE [LARGE SCALE GENOMIC DNA]</scope>
    <source>
        <strain evidence="3 4">DSM 29781</strain>
    </source>
</reference>